<evidence type="ECO:0000313" key="2">
    <source>
        <dbReference type="Proteomes" id="UP000240395"/>
    </source>
</evidence>
<name>A0A2H4YG75_9CAUD</name>
<keyword evidence="2" id="KW-1185">Reference proteome</keyword>
<dbReference type="InterPro" id="IPR054052">
    <property type="entry name" value="Y16Q-like"/>
</dbReference>
<organism evidence="1 2">
    <name type="scientific">Citrobacter phage CF1 ERZ-2017</name>
    <dbReference type="NCBI Taxonomy" id="2267236"/>
    <lineage>
        <taxon>Viruses</taxon>
        <taxon>Duplodnaviria</taxon>
        <taxon>Heunggongvirae</taxon>
        <taxon>Uroviricota</taxon>
        <taxon>Caudoviricetes</taxon>
        <taxon>Pantevenvirales</taxon>
        <taxon>Straboviridae</taxon>
        <taxon>Tevenvirinae</taxon>
        <taxon>Moonvirus</taxon>
        <taxon>Moonvirus cf1</taxon>
    </lineage>
</organism>
<accession>A0A2H4YG75</accession>
<reference evidence="1 2" key="1">
    <citation type="submission" date="2017-10" db="EMBL/GenBank/DDBJ databases">
        <title>Antibacterial composition for extension of chilled fish shelf life and decreasing of risk of food-borne infections, bacteriophage strains for its preparation.</title>
        <authorList>
            <person name="Zulkarneev E.R."/>
            <person name="Aleshkin A.V."/>
            <person name="Rubalsky O.V."/>
            <person name="Kiseleva I.A."/>
            <person name="Rubalskii E.O."/>
            <person name="Lebedev S.N."/>
        </authorList>
    </citation>
    <scope>NUCLEOTIDE SEQUENCE [LARGE SCALE GENOMIC DNA]</scope>
</reference>
<dbReference type="EMBL" id="MG250484">
    <property type="protein sequence ID" value="AUE23178.1"/>
    <property type="molecule type" value="Genomic_DNA"/>
</dbReference>
<dbReference type="Proteomes" id="UP000240395">
    <property type="component" value="Segment"/>
</dbReference>
<proteinExistence type="predicted"/>
<gene>
    <name evidence="1" type="ORF">Cf1_00315</name>
</gene>
<protein>
    <submittedName>
        <fullName evidence="1">Uncharacterized protein</fullName>
    </submittedName>
</protein>
<evidence type="ECO:0000313" key="1">
    <source>
        <dbReference type="EMBL" id="AUE23178.1"/>
    </source>
</evidence>
<dbReference type="Pfam" id="PF21825">
    <property type="entry name" value="crAss001_48"/>
    <property type="match status" value="1"/>
</dbReference>
<sequence>MLPHQQRVLDEQKELGYKIDGLEALINNSPVFKTLSEEDQFLLRQQLTIMNEYDRILNARILRF</sequence>